<dbReference type="SUPFAM" id="SSF50037">
    <property type="entry name" value="C-terminal domain of transcriptional repressors"/>
    <property type="match status" value="1"/>
</dbReference>
<sequence length="204" mass="21315">MVAERQTNGRGRRGRAWNTAGGALACSVLLPAYPAEHLSLLPLAAGVAVQRAAGVGGLKWPNDLLAPDGRKLGGILLEVDLRGAVARRAVLGVGLNVRSAPPGAAALNEFCPGLTRAEVLGRLLGELEELLTPPLSPPQLLDAWREVNVTLGQQVRLFQGSQERLGTAQSIDASGALWVRGEDGEAFRVTAGDVALVGTLPQQK</sequence>
<evidence type="ECO:0000256" key="4">
    <source>
        <dbReference type="ARBA" id="ARBA00023267"/>
    </source>
</evidence>
<organism evidence="7 8">
    <name type="scientific">Deinococcus lacus</name>
    <dbReference type="NCBI Taxonomy" id="392561"/>
    <lineage>
        <taxon>Bacteria</taxon>
        <taxon>Thermotogati</taxon>
        <taxon>Deinococcota</taxon>
        <taxon>Deinococci</taxon>
        <taxon>Deinococcales</taxon>
        <taxon>Deinococcaceae</taxon>
        <taxon>Deinococcus</taxon>
    </lineage>
</organism>
<dbReference type="InterPro" id="IPR004143">
    <property type="entry name" value="BPL_LPL_catalytic"/>
</dbReference>
<keyword evidence="2" id="KW-0547">Nucleotide-binding</keyword>
<dbReference type="EMBL" id="JBHSWD010000001">
    <property type="protein sequence ID" value="MFC6591382.1"/>
    <property type="molecule type" value="Genomic_DNA"/>
</dbReference>
<keyword evidence="3" id="KW-0067">ATP-binding</keyword>
<dbReference type="InterPro" id="IPR004408">
    <property type="entry name" value="Biotin_CoA_COase_ligase"/>
</dbReference>
<dbReference type="Pfam" id="PF02237">
    <property type="entry name" value="BPL_C"/>
    <property type="match status" value="1"/>
</dbReference>
<dbReference type="Pfam" id="PF03099">
    <property type="entry name" value="BPL_LplA_LipB"/>
    <property type="match status" value="1"/>
</dbReference>
<name>A0ABW1YAY8_9DEIO</name>
<gene>
    <name evidence="7" type="ORF">ACFP81_04715</name>
</gene>
<dbReference type="SUPFAM" id="SSF55681">
    <property type="entry name" value="Class II aaRS and biotin synthetases"/>
    <property type="match status" value="1"/>
</dbReference>
<accession>A0ABW1YAY8</accession>
<evidence type="ECO:0000256" key="3">
    <source>
        <dbReference type="ARBA" id="ARBA00022840"/>
    </source>
</evidence>
<feature type="domain" description="BPL/LPL catalytic" evidence="6">
    <location>
        <begin position="1"/>
        <end position="152"/>
    </location>
</feature>
<dbReference type="GO" id="GO:0004077">
    <property type="term" value="F:biotin--[biotin carboxyl-carrier protein] ligase activity"/>
    <property type="evidence" value="ECO:0007669"/>
    <property type="project" value="UniProtKB-EC"/>
</dbReference>
<dbReference type="PANTHER" id="PTHR12835">
    <property type="entry name" value="BIOTIN PROTEIN LIGASE"/>
    <property type="match status" value="1"/>
</dbReference>
<dbReference type="PANTHER" id="PTHR12835:SF5">
    <property type="entry name" value="BIOTIN--PROTEIN LIGASE"/>
    <property type="match status" value="1"/>
</dbReference>
<evidence type="ECO:0000256" key="1">
    <source>
        <dbReference type="ARBA" id="ARBA00022598"/>
    </source>
</evidence>
<dbReference type="PROSITE" id="PS51257">
    <property type="entry name" value="PROKAR_LIPOPROTEIN"/>
    <property type="match status" value="1"/>
</dbReference>
<protein>
    <recommendedName>
        <fullName evidence="5">biotin--[biotin carboxyl-carrier protein] ligase</fullName>
        <ecNumber evidence="5">6.3.4.15</ecNumber>
    </recommendedName>
</protein>
<dbReference type="PROSITE" id="PS51733">
    <property type="entry name" value="BPL_LPL_CATALYTIC"/>
    <property type="match status" value="1"/>
</dbReference>
<dbReference type="NCBIfam" id="TIGR00121">
    <property type="entry name" value="birA_ligase"/>
    <property type="match status" value="1"/>
</dbReference>
<dbReference type="Gene3D" id="3.30.930.10">
    <property type="entry name" value="Bira Bifunctional Protein, Domain 2"/>
    <property type="match status" value="1"/>
</dbReference>
<dbReference type="Gene3D" id="2.30.30.100">
    <property type="match status" value="1"/>
</dbReference>
<proteinExistence type="predicted"/>
<comment type="caution">
    <text evidence="7">The sequence shown here is derived from an EMBL/GenBank/DDBJ whole genome shotgun (WGS) entry which is preliminary data.</text>
</comment>
<evidence type="ECO:0000313" key="8">
    <source>
        <dbReference type="Proteomes" id="UP001596297"/>
    </source>
</evidence>
<keyword evidence="4" id="KW-0092">Biotin</keyword>
<dbReference type="RefSeq" id="WP_380082383.1">
    <property type="nucleotide sequence ID" value="NZ_JBHSWD010000001.1"/>
</dbReference>
<dbReference type="InterPro" id="IPR008988">
    <property type="entry name" value="Transcriptional_repressor_C"/>
</dbReference>
<dbReference type="InterPro" id="IPR045864">
    <property type="entry name" value="aa-tRNA-synth_II/BPL/LPL"/>
</dbReference>
<keyword evidence="1 7" id="KW-0436">Ligase</keyword>
<dbReference type="EC" id="6.3.4.15" evidence="5"/>
<evidence type="ECO:0000313" key="7">
    <source>
        <dbReference type="EMBL" id="MFC6591382.1"/>
    </source>
</evidence>
<evidence type="ECO:0000256" key="2">
    <source>
        <dbReference type="ARBA" id="ARBA00022741"/>
    </source>
</evidence>
<keyword evidence="8" id="KW-1185">Reference proteome</keyword>
<evidence type="ECO:0000259" key="6">
    <source>
        <dbReference type="PROSITE" id="PS51733"/>
    </source>
</evidence>
<reference evidence="8" key="1">
    <citation type="journal article" date="2019" name="Int. J. Syst. Evol. Microbiol.">
        <title>The Global Catalogue of Microorganisms (GCM) 10K type strain sequencing project: providing services to taxonomists for standard genome sequencing and annotation.</title>
        <authorList>
            <consortium name="The Broad Institute Genomics Platform"/>
            <consortium name="The Broad Institute Genome Sequencing Center for Infectious Disease"/>
            <person name="Wu L."/>
            <person name="Ma J."/>
        </authorList>
    </citation>
    <scope>NUCLEOTIDE SEQUENCE [LARGE SCALE GENOMIC DNA]</scope>
    <source>
        <strain evidence="8">CGMCC 1.15772</strain>
    </source>
</reference>
<dbReference type="Proteomes" id="UP001596297">
    <property type="component" value="Unassembled WGS sequence"/>
</dbReference>
<dbReference type="InterPro" id="IPR003142">
    <property type="entry name" value="BPL_C"/>
</dbReference>
<evidence type="ECO:0000256" key="5">
    <source>
        <dbReference type="ARBA" id="ARBA00024227"/>
    </source>
</evidence>